<feature type="region of interest" description="Disordered" evidence="1">
    <location>
        <begin position="779"/>
        <end position="839"/>
    </location>
</feature>
<evidence type="ECO:0000313" key="2">
    <source>
        <dbReference type="EMBL" id="KPA84405.1"/>
    </source>
</evidence>
<reference evidence="2 3" key="1">
    <citation type="submission" date="2015-07" db="EMBL/GenBank/DDBJ databases">
        <title>High-quality genome of monoxenous trypanosomatid Leptomonas pyrrhocoris.</title>
        <authorList>
            <person name="Flegontov P."/>
            <person name="Butenko A."/>
            <person name="Firsov S."/>
            <person name="Vlcek C."/>
            <person name="Logacheva M.D."/>
            <person name="Field M."/>
            <person name="Filatov D."/>
            <person name="Flegontova O."/>
            <person name="Gerasimov E."/>
            <person name="Jackson A.P."/>
            <person name="Kelly S."/>
            <person name="Opperdoes F."/>
            <person name="O'Reilly A."/>
            <person name="Votypka J."/>
            <person name="Yurchenko V."/>
            <person name="Lukes J."/>
        </authorList>
    </citation>
    <scope>NUCLEOTIDE SEQUENCE [LARGE SCALE GENOMIC DNA]</scope>
    <source>
        <strain evidence="2">H10</strain>
    </source>
</reference>
<feature type="region of interest" description="Disordered" evidence="1">
    <location>
        <begin position="1"/>
        <end position="49"/>
    </location>
</feature>
<dbReference type="InterPro" id="IPR027417">
    <property type="entry name" value="P-loop_NTPase"/>
</dbReference>
<dbReference type="GeneID" id="26902680"/>
<sequence length="1979" mass="206852">MKAAAHSATTPSTRPTPQTNGRFATSPASQHAGGGGVGGVPPAGSAGRVPPVGAAKKGFAPAPAPYAATGAMKNISTPSTAPAGVSPGSRGVGSTNAAMPNSSYGTGMPPSAYGGSFMPQSGAAGPNMGAGDALTPGGAYGNSMFGMQSNGQMYPGIGMNSMYGMQQNGGNGMYNSGYGTSMMGPLSGGGGGSMYGMGSMGGGGGSMYGMGGPMGSMGGGYGFGSSFGGSLYGGSMYGATGSLYGTGGSLYGSNDARAIMGSMYGSRNGSIYGGFGSFYDVGGPHTRLGVVRKYSMPGFSYSFGSNLGTAAYHRNSFSGGSAYSGKRANSFRGTSKILQADEQDTSTEPSETRGIRMTERAKAMEEGTAGPRRGTTGVDKDGNTTSNDKTATTTTTTDREGRTPGSIVRKRAAVEAPKSPPSTRAVKAGVTQAPALSTDFRIHNVAVLQQDGGSNRARVTKKGDTCVLDGTSYPMDEVLEYTPTDGGTPDIKSRCIRDMIEHVMAGHNTAVLVSDDGKATAAATATVESTVAQLMAELNETSRNTYAEVSASMYGLHPNSMMRDLLVDGARLKSMEAGNSPLFGPALMNVTSGKISSGEDFNKLFEAALKRGEKETMMVCMLTVKQVRGGVADDKEDVFVSSVFIGVSRRGPKGYHDVVDKVSSSPHELFRYAVEGPSVCVHVIAVSQGLRDGQVLSDCAKIGEVQNTTPRSGNVRRFVDFTQEQLKRMRQRSDTATGADKRELEGHVQRLSQILEDAQKMLADPKNTEPKLYRLQNEPLSVQEESPREVGNAASPTSAAATKQDASKAEEPAKSRAVPIDASEKAALSSPQADRPSSTNVTTVAIVYNQSARAYSVQDRTITAGGLPFAVEEVIRRKDVTARKMECKATDKVLAAFLKGYNGAVVASDSTAVAANGMASPTMAVVFAAVSGALAKEGSKGVRVAVALVRDTGDAVDLTSTNYGAAAAAAGAASEVEVWSSPLFGPVAHKAAFHPVRSTEELQRLVDTARENAATSSWDEHCVVHVTVVHCFAEKDDILVSSLLATFASNNSKAYNEVLQHRNGSSSSSNRGFSDLYRYAFGGVATTAFVVSVAEEDEVGDVVNALTTQHTAGAVRNRAPRQGSISNFISFTTASLQKRRDYLATLGTDSAERPAAQKVVTSMERMLDDHKQVMADPDRNFPHTYAAESGASKDSAASPPSLVEKATTTSPSAARSGARSRAVPVAEAATATASTPSTSTVDAAQQEDPAASGFTEPRVVVFVGRDVASAEKKISLGDKDYAVDEVVTRAPNGGDSTAVAEIQTRLSSVHNCALVSASSVTAATTKEEPVWPIFEQCLRSAMAAGKPGEDVRADLTFAVVSADEVVADLLAEDPPAASRPLEVASSPIYGPRVTGTTTATVQSADELMHLMAKVHERAAAQLPAIHHHGAMMIGTAVMRRRMKDGDVAVASLTGILTGASVKAFHEVLEKEQVTRRMLLNCAYGGPSATVTILNLRDEDASAQDMVSTAVALSKKQRNLVSRSGSVLAFITYTEGTMQRELVRADAATGEAKERHLQKAERLRPVVADHRRLLEDFNAPVPAYLGSRSTKGERDQTPTAANTPSTGVRRSSGGAPNTPGADRSPQQRLSATPASKRDGAAGPNRIRSIVVITAIRNAPDASGPVARVERVDGTHVKTTVAGAARERECDEVVSRVDASSPVRADLLLSAAEQFVSGFNTAVLCCDLGGSNAGPTACGRLVHNIVDTKPAHSELYYAVSGIRGREARDLLQADSAYATMKVANSPIFGPTVYGATMPQVTEVGAFDSALSAAVVAAASDNAMVVVNVVLKAIQEGSGRGDVVVNSMLVTLATDPQAYTSVVSAPLKSDRKLFQYAVHGSCYTVGVLGLPDRVAEEGLAECLDTYDKLRTTENRPMRNGSVRRFLAYSMNAMGDVKQKLSDATDEGQRATYAQRLAQLELMVADSRALLESPQGRPLKVYQ</sequence>
<accession>A0A0N0DYP8</accession>
<comment type="caution">
    <text evidence="2">The sequence shown here is derived from an EMBL/GenBank/DDBJ whole genome shotgun (WGS) entry which is preliminary data.</text>
</comment>
<dbReference type="OrthoDB" id="272994at2759"/>
<dbReference type="OMA" id="MAPMERM"/>
<dbReference type="EMBL" id="LGTL01000003">
    <property type="protein sequence ID" value="KPA84403.1"/>
    <property type="molecule type" value="Genomic_DNA"/>
</dbReference>
<dbReference type="EMBL" id="LGTL01000003">
    <property type="protein sequence ID" value="KPA84404.1"/>
    <property type="molecule type" value="Genomic_DNA"/>
</dbReference>
<dbReference type="EMBL" id="LGTL01000003">
    <property type="protein sequence ID" value="KPA84405.1"/>
    <property type="molecule type" value="Genomic_DNA"/>
</dbReference>
<dbReference type="RefSeq" id="XP_015662842.1">
    <property type="nucleotide sequence ID" value="XM_015799364.1"/>
</dbReference>
<dbReference type="VEuPathDB" id="TriTrypDB:LpyrH10_03_5360"/>
<feature type="compositionally biased region" description="Polar residues" evidence="1">
    <location>
        <begin position="1596"/>
        <end position="1608"/>
    </location>
</feature>
<dbReference type="PANTHER" id="PTHR35615">
    <property type="entry name" value="PRESENT IN THE OUTER MITOCHONDRIAL MEMBRANE PROTEOME 22-RELATED"/>
    <property type="match status" value="1"/>
</dbReference>
<dbReference type="Proteomes" id="UP000037923">
    <property type="component" value="Unassembled WGS sequence"/>
</dbReference>
<proteinExistence type="predicted"/>
<keyword evidence="3" id="KW-1185">Reference proteome</keyword>
<dbReference type="PANTHER" id="PTHR35615:SF7">
    <property type="entry name" value="PRESENT IN THE OUTER MITOCHONDRIAL MEMBRANE PROTEOME 22"/>
    <property type="match status" value="1"/>
</dbReference>
<feature type="compositionally biased region" description="Basic and acidic residues" evidence="1">
    <location>
        <begin position="350"/>
        <end position="365"/>
    </location>
</feature>
<feature type="region of interest" description="Disordered" evidence="1">
    <location>
        <begin position="74"/>
        <end position="100"/>
    </location>
</feature>
<feature type="compositionally biased region" description="Low complexity" evidence="1">
    <location>
        <begin position="384"/>
        <end position="396"/>
    </location>
</feature>
<feature type="compositionally biased region" description="Low complexity" evidence="1">
    <location>
        <begin position="1206"/>
        <end position="1244"/>
    </location>
</feature>
<name>A0A0N0DYP8_LEPPY</name>
<feature type="region of interest" description="Disordered" evidence="1">
    <location>
        <begin position="335"/>
        <end position="404"/>
    </location>
</feature>
<feature type="region of interest" description="Disordered" evidence="1">
    <location>
        <begin position="727"/>
        <end position="746"/>
    </location>
</feature>
<evidence type="ECO:0000313" key="3">
    <source>
        <dbReference type="Proteomes" id="UP000037923"/>
    </source>
</evidence>
<protein>
    <submittedName>
        <fullName evidence="2">Uncharacterized protein</fullName>
    </submittedName>
</protein>
<feature type="compositionally biased region" description="Polar residues" evidence="1">
    <location>
        <begin position="7"/>
        <end position="29"/>
    </location>
</feature>
<organism evidence="2 3">
    <name type="scientific">Leptomonas pyrrhocoris</name>
    <name type="common">Firebug parasite</name>
    <dbReference type="NCBI Taxonomy" id="157538"/>
    <lineage>
        <taxon>Eukaryota</taxon>
        <taxon>Discoba</taxon>
        <taxon>Euglenozoa</taxon>
        <taxon>Kinetoplastea</taxon>
        <taxon>Metakinetoplastina</taxon>
        <taxon>Trypanosomatida</taxon>
        <taxon>Trypanosomatidae</taxon>
        <taxon>Leishmaniinae</taxon>
        <taxon>Leptomonas</taxon>
    </lineage>
</organism>
<feature type="compositionally biased region" description="Polar residues" evidence="1">
    <location>
        <begin position="829"/>
        <end position="839"/>
    </location>
</feature>
<dbReference type="RefSeq" id="XP_015662843.1">
    <property type="nucleotide sequence ID" value="XM_015799365.1"/>
</dbReference>
<dbReference type="RefSeq" id="XP_015662844.1">
    <property type="nucleotide sequence ID" value="XM_015799366.1"/>
</dbReference>
<dbReference type="SUPFAM" id="SSF52540">
    <property type="entry name" value="P-loop containing nucleoside triphosphate hydrolases"/>
    <property type="match status" value="4"/>
</dbReference>
<gene>
    <name evidence="2" type="ORF">ABB37_02385</name>
</gene>
<feature type="compositionally biased region" description="Gly residues" evidence="1">
    <location>
        <begin position="32"/>
        <end position="41"/>
    </location>
</feature>
<feature type="region of interest" description="Disordered" evidence="1">
    <location>
        <begin position="1581"/>
        <end position="1641"/>
    </location>
</feature>
<evidence type="ECO:0000256" key="1">
    <source>
        <dbReference type="SAM" id="MobiDB-lite"/>
    </source>
</evidence>
<feature type="compositionally biased region" description="Basic and acidic residues" evidence="1">
    <location>
        <begin position="805"/>
        <end position="814"/>
    </location>
</feature>
<feature type="region of interest" description="Disordered" evidence="1">
    <location>
        <begin position="1173"/>
        <end position="1252"/>
    </location>
</feature>
<feature type="compositionally biased region" description="Polar residues" evidence="1">
    <location>
        <begin position="1623"/>
        <end position="1632"/>
    </location>
</feature>